<name>A0ABT3T5K6_9GAMM</name>
<gene>
    <name evidence="2" type="ORF">EYC82_05245</name>
</gene>
<evidence type="ECO:0000313" key="2">
    <source>
        <dbReference type="EMBL" id="MCX2976754.1"/>
    </source>
</evidence>
<feature type="transmembrane region" description="Helical" evidence="1">
    <location>
        <begin position="22"/>
        <end position="41"/>
    </location>
</feature>
<dbReference type="Pfam" id="PF12228">
    <property type="entry name" value="DUF3604"/>
    <property type="match status" value="1"/>
</dbReference>
<keyword evidence="3" id="KW-1185">Reference proteome</keyword>
<evidence type="ECO:0000313" key="3">
    <source>
        <dbReference type="Proteomes" id="UP001143304"/>
    </source>
</evidence>
<protein>
    <submittedName>
        <fullName evidence="2">DUF3604 domain-containing protein</fullName>
    </submittedName>
</protein>
<proteinExistence type="predicted"/>
<comment type="caution">
    <text evidence="2">The sequence shown here is derived from an EMBL/GenBank/DDBJ whole genome shotgun (WGS) entry which is preliminary data.</text>
</comment>
<keyword evidence="1" id="KW-0472">Membrane</keyword>
<accession>A0ABT3T5K6</accession>
<reference evidence="2" key="1">
    <citation type="submission" date="2019-02" db="EMBL/GenBank/DDBJ databases">
        <authorList>
            <person name="Li S.-H."/>
        </authorList>
    </citation>
    <scope>NUCLEOTIDE SEQUENCE</scope>
    <source>
        <strain evidence="2">IMCC11814</strain>
    </source>
</reference>
<keyword evidence="1" id="KW-1133">Transmembrane helix</keyword>
<dbReference type="EMBL" id="SHNO01000001">
    <property type="protein sequence ID" value="MCX2976754.1"/>
    <property type="molecule type" value="Genomic_DNA"/>
</dbReference>
<evidence type="ECO:0000256" key="1">
    <source>
        <dbReference type="SAM" id="Phobius"/>
    </source>
</evidence>
<sequence>MLSAIVLPTGGRAGRAQIVKKIAVVLALAGVIGMAASWLWWEWDHIAVTASAPQWVPAAAQAPAAPAASRAPCADHAPLRRAWFGDLHVHTGFSMDARSRGMLGTPDDAYRFARGEEIGLGPFDAEGVGERRTQLSRPLDFAAVTDHAEWIGEIVVCTEATSPSYASPECRAFRGETPAVTSMATLIGGSMPLLNVVGFMNRKAGVCGPGNQWCREGLLSAWKQTQEAAEAHYDRSGECRFSSFHAYEYSNSPGRSKVHRNVIFRNERVPELPVSSLEEGDPLGLWEQLQAQCNRAEGDCEAISIPHNANVSNGRMFRITWQDEPIAEQQRQARLRREMEPVVEMMQVKGESECKSGMWNVLGEDEFCDFEKLRVAAPDCEDDYGTGAIFGRGCQSRLDFARYALIEGMKEQARIGVNPYRFGFAGSTDSHNATPGDVAEDRFKGCCANTDNTPAQRLDPAADFGGRTAAARNPGGLMGIWAEENTRDALFDAMLRREVFATSGPRITPRLFVGSALPDNACQGNLVEQGYERGVPMGSVISNRLSQSPVFVAAVSADPEGGLLQRMQLVKIWHDKAGRFHQSVVSLTSGADNSAMVDLDTCSVSGSGATQFCTTWRDPDFDPAQAAAWYLRVIENPSCRWSWRQCLALPLDERPSTCSDPDIPRVIQERAWTSPVWYAPGSKA</sequence>
<dbReference type="Proteomes" id="UP001143304">
    <property type="component" value="Unassembled WGS sequence"/>
</dbReference>
<keyword evidence="1" id="KW-0812">Transmembrane</keyword>
<dbReference type="InterPro" id="IPR022028">
    <property type="entry name" value="DUF3604"/>
</dbReference>
<organism evidence="2 3">
    <name type="scientific">Candidatus Marimicrobium litorale</name>
    <dbReference type="NCBI Taxonomy" id="2518991"/>
    <lineage>
        <taxon>Bacteria</taxon>
        <taxon>Pseudomonadati</taxon>
        <taxon>Pseudomonadota</taxon>
        <taxon>Gammaproteobacteria</taxon>
        <taxon>Cellvibrionales</taxon>
        <taxon>Halieaceae</taxon>
        <taxon>Marimicrobium</taxon>
    </lineage>
</organism>